<dbReference type="WBParaSite" id="EgrG_000440600">
    <property type="protein sequence ID" value="EgrG_000440600"/>
    <property type="gene ID" value="EgrG_000440600"/>
</dbReference>
<reference evidence="17" key="3">
    <citation type="submission" date="2020-10" db="UniProtKB">
        <authorList>
            <consortium name="WormBaseParasite"/>
        </authorList>
    </citation>
    <scope>IDENTIFICATION</scope>
</reference>
<evidence type="ECO:0000256" key="9">
    <source>
        <dbReference type="ARBA" id="ARBA00022884"/>
    </source>
</evidence>
<dbReference type="AlphaFoldDB" id="A0A068WH86"/>
<dbReference type="InterPro" id="IPR002318">
    <property type="entry name" value="Ala-tRNA-lgiase_IIc"/>
</dbReference>
<keyword evidence="7" id="KW-0862">Zinc</keyword>
<comment type="similarity">
    <text evidence="1">Belongs to the class-II aminoacyl-tRNA synthetase family.</text>
</comment>
<dbReference type="CDD" id="cd00673">
    <property type="entry name" value="AlaRS_core"/>
    <property type="match status" value="1"/>
</dbReference>
<name>A0A068WH86_ECHGR</name>
<dbReference type="PROSITE" id="PS50860">
    <property type="entry name" value="AA_TRNA_LIGASE_II_ALA"/>
    <property type="match status" value="1"/>
</dbReference>
<feature type="compositionally biased region" description="Low complexity" evidence="13">
    <location>
        <begin position="593"/>
        <end position="605"/>
    </location>
</feature>
<evidence type="ECO:0000256" key="5">
    <source>
        <dbReference type="ARBA" id="ARBA00022723"/>
    </source>
</evidence>
<accession>A0A068WH86</accession>
<evidence type="ECO:0000256" key="7">
    <source>
        <dbReference type="ARBA" id="ARBA00022833"/>
    </source>
</evidence>
<evidence type="ECO:0000313" key="15">
    <source>
        <dbReference type="EMBL" id="CDS19121.1"/>
    </source>
</evidence>
<dbReference type="GO" id="GO:0006419">
    <property type="term" value="P:alanyl-tRNA aminoacylation"/>
    <property type="evidence" value="ECO:0007669"/>
    <property type="project" value="InterPro"/>
</dbReference>
<evidence type="ECO:0000256" key="11">
    <source>
        <dbReference type="ARBA" id="ARBA00023146"/>
    </source>
</evidence>
<keyword evidence="9" id="KW-0694">RNA-binding</keyword>
<proteinExistence type="inferred from homology"/>
<dbReference type="PANTHER" id="PTHR11777">
    <property type="entry name" value="ALANYL-TRNA SYNTHETASE"/>
    <property type="match status" value="1"/>
</dbReference>
<sequence length="1183" mass="130919">MRSFVFWRGVRYHATFPSYGRPTAYGECGVDNKVPFSRRVPLASSMNLSVTTSNDIRAEFLSFFRDRGHALVAPSSVYPRHQEGAYFVNAGMSQFKPLFMRSREGNGSHGSEFFCLNKAANSQPCIRIGGRHGDLNEVGYDTSHHTMFEMLGNWSFGSYGKEVACRQMWRFLTGVLGLPSSCLYVTYFGGSDALGLPADDETRDIWLSLGVSDQKLLAFGAESNFWRADKASGGGLCGPSTEIHVDFAALSGRRDLNCARCMVNSGGARVVELWNCVFITHRMVEETDFRSTLLPLSCLSVDTGMGLERLASVMQGTMTTYDTDVFMPLLAFIHSEALRITGYTMPSYSSYYMLPVESEEESSGKGKAESDPSIVRRTKPSRLSNLLRTFNLGSKESGKQAETTHSTGTSATPIDYETLHRDVAYRLVADHSRALSLALRDGLLPGRQGVGLKLRHLVCRATRAAVLTGLDSVTKPSLLQRVITQIPPAAQFPPDIEGPLARPSAPVLSTEQISDVIKKEVNRFIPRLSKLEDAFNNCLRDADELGSLSDRQVEGLQIGRYGEPVSWDMICAQARWYGLKIPSGPPQPKPGRRSSAPPSSLPSVGNLNRLRTLLKGLLTTQDHNKYQIERVLRATSSSPGCGSSYTYEVPPLKAKLVALIHGDSDNLQVVIDPMHFTKVLSSHHSDGKRLGLVFDQSNFFSPCGGQISDVGVIKATTNQKPLFSVLYTEKIFENNSALSSDGWVIHWVTPGDFVEGNIPTDSLYLCPDSDRRFRIMRSHTAQHLLHWAFEDELASIEFPSRSTEQASPSQQPTFHHGGHVEPDRCSVYLTLIETPEKLETLVENVQARCRAAIEAKLPIVCQEVELEQVTEKPYVKRFTWEIYPPTVRVVCVGGDMETIEEKSNGPSAFYSAELCGGTHLRQIEDLVDVIIVGLQCRNQSIKKFVAISGESAARSRDYGERMLSQISTESEALKTDSQEAKGSIPRLLDCAERLIALMSQVDLVLGGLEENLSYLHRSALTRCQKRLSALLGGIKDSMRDCASIPAHVDPLMIAQLERLFKGGQTGGKSSAFFGAFNISNFEKLALSILHLSPKTPIVLYQRGLAVFYHPEAKGKAVEWATATTGRLDFGNRNLSIRVEDFRKESLGVGADHFAVVRLFSLRDQRQRDWKPYFDKLVHLTAAS</sequence>
<comment type="catalytic activity">
    <reaction evidence="12">
        <text>tRNA(Ala) + L-alanine + ATP = L-alanyl-tRNA(Ala) + AMP + diphosphate</text>
        <dbReference type="Rhea" id="RHEA:12540"/>
        <dbReference type="Rhea" id="RHEA-COMP:9657"/>
        <dbReference type="Rhea" id="RHEA-COMP:9923"/>
        <dbReference type="ChEBI" id="CHEBI:30616"/>
        <dbReference type="ChEBI" id="CHEBI:33019"/>
        <dbReference type="ChEBI" id="CHEBI:57972"/>
        <dbReference type="ChEBI" id="CHEBI:78442"/>
        <dbReference type="ChEBI" id="CHEBI:78497"/>
        <dbReference type="ChEBI" id="CHEBI:456215"/>
        <dbReference type="EC" id="6.1.1.7"/>
    </reaction>
</comment>
<dbReference type="InterPro" id="IPR018162">
    <property type="entry name" value="Ala-tRNA-ligase_IIc_anticod-bd"/>
</dbReference>
<dbReference type="InterPro" id="IPR018165">
    <property type="entry name" value="Ala-tRNA-synth_IIc_core"/>
</dbReference>
<dbReference type="PANTHER" id="PTHR11777:SF9">
    <property type="entry name" value="ALANINE--TRNA LIGASE, CYTOPLASMIC"/>
    <property type="match status" value="1"/>
</dbReference>
<dbReference type="InterPro" id="IPR018164">
    <property type="entry name" value="Ala-tRNA-synth_IIc_N"/>
</dbReference>
<evidence type="ECO:0000256" key="1">
    <source>
        <dbReference type="ARBA" id="ARBA00008226"/>
    </source>
</evidence>
<feature type="region of interest" description="Disordered" evidence="13">
    <location>
        <begin position="394"/>
        <end position="413"/>
    </location>
</feature>
<feature type="compositionally biased region" description="Polar residues" evidence="13">
    <location>
        <begin position="394"/>
        <end position="412"/>
    </location>
</feature>
<evidence type="ECO:0000256" key="2">
    <source>
        <dbReference type="ARBA" id="ARBA00013168"/>
    </source>
</evidence>
<dbReference type="SUPFAM" id="SSF101353">
    <property type="entry name" value="Putative anticodon-binding domain of alanyl-tRNA synthetase (AlaRS)"/>
    <property type="match status" value="1"/>
</dbReference>
<keyword evidence="10" id="KW-0648">Protein biosynthesis</keyword>
<keyword evidence="4" id="KW-0436">Ligase</keyword>
<evidence type="ECO:0000313" key="16">
    <source>
        <dbReference type="Proteomes" id="UP000492820"/>
    </source>
</evidence>
<feature type="region of interest" description="Disordered" evidence="13">
    <location>
        <begin position="800"/>
        <end position="819"/>
    </location>
</feature>
<feature type="compositionally biased region" description="Polar residues" evidence="13">
    <location>
        <begin position="800"/>
        <end position="813"/>
    </location>
</feature>
<keyword evidence="5" id="KW-0479">Metal-binding</keyword>
<evidence type="ECO:0000256" key="13">
    <source>
        <dbReference type="SAM" id="MobiDB-lite"/>
    </source>
</evidence>
<keyword evidence="11 15" id="KW-0030">Aminoacyl-tRNA synthetase</keyword>
<evidence type="ECO:0000256" key="6">
    <source>
        <dbReference type="ARBA" id="ARBA00022741"/>
    </source>
</evidence>
<organism evidence="15">
    <name type="scientific">Echinococcus granulosus</name>
    <name type="common">Hydatid tapeworm</name>
    <dbReference type="NCBI Taxonomy" id="6210"/>
    <lineage>
        <taxon>Eukaryota</taxon>
        <taxon>Metazoa</taxon>
        <taxon>Spiralia</taxon>
        <taxon>Lophotrochozoa</taxon>
        <taxon>Platyhelminthes</taxon>
        <taxon>Cestoda</taxon>
        <taxon>Eucestoda</taxon>
        <taxon>Cyclophyllidea</taxon>
        <taxon>Taeniidae</taxon>
        <taxon>Echinococcus</taxon>
        <taxon>Echinococcus granulosus group</taxon>
    </lineage>
</organism>
<evidence type="ECO:0000256" key="10">
    <source>
        <dbReference type="ARBA" id="ARBA00022917"/>
    </source>
</evidence>
<dbReference type="InterPro" id="IPR050058">
    <property type="entry name" value="Ala-tRNA_ligase"/>
</dbReference>
<dbReference type="Pfam" id="PF01411">
    <property type="entry name" value="tRNA-synt_2c"/>
    <property type="match status" value="2"/>
</dbReference>
<feature type="domain" description="Alanyl-transfer RNA synthetases family profile" evidence="14">
    <location>
        <begin position="51"/>
        <end position="958"/>
    </location>
</feature>
<keyword evidence="8" id="KW-0067">ATP-binding</keyword>
<dbReference type="FunFam" id="3.30.980.10:FF:000004">
    <property type="entry name" value="Alanine--tRNA ligase, cytoplasmic"/>
    <property type="match status" value="1"/>
</dbReference>
<keyword evidence="3" id="KW-0820">tRNA-binding</keyword>
<dbReference type="GO" id="GO:0002161">
    <property type="term" value="F:aminoacyl-tRNA deacylase activity"/>
    <property type="evidence" value="ECO:0007669"/>
    <property type="project" value="TreeGrafter"/>
</dbReference>
<reference evidence="15 16" key="1">
    <citation type="journal article" date="2013" name="Nature">
        <title>The genomes of four tapeworm species reveal adaptations to parasitism.</title>
        <authorList>
            <person name="Tsai I.J."/>
            <person name="Zarowiecki M."/>
            <person name="Holroyd N."/>
            <person name="Garciarrubio A."/>
            <person name="Sanchez-Flores A."/>
            <person name="Brooks K.L."/>
            <person name="Tracey A."/>
            <person name="Bobes R.J."/>
            <person name="Fragoso G."/>
            <person name="Sciutto E."/>
            <person name="Aslett M."/>
            <person name="Beasley H."/>
            <person name="Bennett H.M."/>
            <person name="Cai J."/>
            <person name="Camicia F."/>
            <person name="Clark R."/>
            <person name="Cucher M."/>
            <person name="De Silva N."/>
            <person name="Day T.A."/>
            <person name="Deplazes P."/>
            <person name="Estrada K."/>
            <person name="Fernandez C."/>
            <person name="Holland P.W."/>
            <person name="Hou J."/>
            <person name="Hu S."/>
            <person name="Huckvale T."/>
            <person name="Hung S.S."/>
            <person name="Kamenetzky L."/>
            <person name="Keane J.A."/>
            <person name="Kiss F."/>
            <person name="Koziol U."/>
            <person name="Lambert O."/>
            <person name="Liu K."/>
            <person name="Luo X."/>
            <person name="Luo Y."/>
            <person name="Macchiaroli N."/>
            <person name="Nichol S."/>
            <person name="Paps J."/>
            <person name="Parkinson J."/>
            <person name="Pouchkina-Stantcheva N."/>
            <person name="Riddiford N."/>
            <person name="Rosenzvit M."/>
            <person name="Salinas G."/>
            <person name="Wasmuth J.D."/>
            <person name="Zamanian M."/>
            <person name="Zheng Y."/>
            <person name="Cai X."/>
            <person name="Soberon X."/>
            <person name="Olson P.D."/>
            <person name="Laclette J.P."/>
            <person name="Brehm K."/>
            <person name="Berriman M."/>
            <person name="Garciarrubio A."/>
            <person name="Bobes R.J."/>
            <person name="Fragoso G."/>
            <person name="Sanchez-Flores A."/>
            <person name="Estrada K."/>
            <person name="Cevallos M.A."/>
            <person name="Morett E."/>
            <person name="Gonzalez V."/>
            <person name="Portillo T."/>
            <person name="Ochoa-Leyva A."/>
            <person name="Jose M.V."/>
            <person name="Sciutto E."/>
            <person name="Landa A."/>
            <person name="Jimenez L."/>
            <person name="Valdes V."/>
            <person name="Carrero J.C."/>
            <person name="Larralde C."/>
            <person name="Morales-Montor J."/>
            <person name="Limon-Lason J."/>
            <person name="Soberon X."/>
            <person name="Laclette J.P."/>
        </authorList>
    </citation>
    <scope>NUCLEOTIDE SEQUENCE [LARGE SCALE GENOMIC DNA]</scope>
</reference>
<dbReference type="Gene3D" id="3.30.930.10">
    <property type="entry name" value="Bira Bifunctional Protein, Domain 2"/>
    <property type="match status" value="1"/>
</dbReference>
<dbReference type="InterPro" id="IPR009000">
    <property type="entry name" value="Transl_B-barrel_sf"/>
</dbReference>
<dbReference type="Gene3D" id="3.30.980.10">
    <property type="entry name" value="Threonyl-trna Synthetase, Chain A, domain 2"/>
    <property type="match status" value="1"/>
</dbReference>
<dbReference type="Proteomes" id="UP000492820">
    <property type="component" value="Unassembled WGS sequence"/>
</dbReference>
<dbReference type="FunFam" id="3.30.930.10:FF:000011">
    <property type="entry name" value="Alanine--tRNA ligase, cytoplasmic"/>
    <property type="match status" value="1"/>
</dbReference>
<keyword evidence="6" id="KW-0547">Nucleotide-binding</keyword>
<dbReference type="SUPFAM" id="SSF55186">
    <property type="entry name" value="ThrRS/AlaRS common domain"/>
    <property type="match status" value="1"/>
</dbReference>
<dbReference type="InterPro" id="IPR018163">
    <property type="entry name" value="Thr/Ala-tRNA-synth_IIc_edit"/>
</dbReference>
<gene>
    <name evidence="15" type="ORF">EgrG_000440600</name>
</gene>
<evidence type="ECO:0000256" key="4">
    <source>
        <dbReference type="ARBA" id="ARBA00022598"/>
    </source>
</evidence>
<feature type="region of interest" description="Disordered" evidence="13">
    <location>
        <begin position="581"/>
        <end position="605"/>
    </location>
</feature>
<dbReference type="GO" id="GO:0046872">
    <property type="term" value="F:metal ion binding"/>
    <property type="evidence" value="ECO:0007669"/>
    <property type="project" value="UniProtKB-KW"/>
</dbReference>
<dbReference type="GO" id="GO:0004813">
    <property type="term" value="F:alanine-tRNA ligase activity"/>
    <property type="evidence" value="ECO:0007669"/>
    <property type="project" value="UniProtKB-EC"/>
</dbReference>
<dbReference type="EC" id="6.1.1.7" evidence="2"/>
<dbReference type="GO" id="GO:0005739">
    <property type="term" value="C:mitochondrion"/>
    <property type="evidence" value="ECO:0007669"/>
    <property type="project" value="TreeGrafter"/>
</dbReference>
<dbReference type="InterPro" id="IPR045864">
    <property type="entry name" value="aa-tRNA-synth_II/BPL/LPL"/>
</dbReference>
<dbReference type="EMBL" id="LK028579">
    <property type="protein sequence ID" value="CDS19121.1"/>
    <property type="molecule type" value="Genomic_DNA"/>
</dbReference>
<dbReference type="SUPFAM" id="SSF50447">
    <property type="entry name" value="Translation proteins"/>
    <property type="match status" value="1"/>
</dbReference>
<reference evidence="15" key="2">
    <citation type="submission" date="2014-06" db="EMBL/GenBank/DDBJ databases">
        <authorList>
            <person name="Aslett M."/>
        </authorList>
    </citation>
    <scope>NUCLEOTIDE SEQUENCE</scope>
</reference>
<evidence type="ECO:0000256" key="12">
    <source>
        <dbReference type="ARBA" id="ARBA00048300"/>
    </source>
</evidence>
<dbReference type="OrthoDB" id="2423964at2759"/>
<dbReference type="GO" id="GO:0000049">
    <property type="term" value="F:tRNA binding"/>
    <property type="evidence" value="ECO:0007669"/>
    <property type="project" value="UniProtKB-KW"/>
</dbReference>
<evidence type="ECO:0000256" key="8">
    <source>
        <dbReference type="ARBA" id="ARBA00022840"/>
    </source>
</evidence>
<evidence type="ECO:0000313" key="17">
    <source>
        <dbReference type="WBParaSite" id="EgrG_000440600"/>
    </source>
</evidence>
<dbReference type="PRINTS" id="PR00980">
    <property type="entry name" value="TRNASYNTHALA"/>
</dbReference>
<dbReference type="SUPFAM" id="SSF55681">
    <property type="entry name" value="Class II aaRS and biotin synthetases"/>
    <property type="match status" value="1"/>
</dbReference>
<evidence type="ECO:0000256" key="3">
    <source>
        <dbReference type="ARBA" id="ARBA00022555"/>
    </source>
</evidence>
<evidence type="ECO:0000259" key="14">
    <source>
        <dbReference type="PROSITE" id="PS50860"/>
    </source>
</evidence>
<protein>
    <recommendedName>
        <fullName evidence="2">alanine--tRNA ligase</fullName>
        <ecNumber evidence="2">6.1.1.7</ecNumber>
    </recommendedName>
</protein>
<dbReference type="GO" id="GO:0005524">
    <property type="term" value="F:ATP binding"/>
    <property type="evidence" value="ECO:0007669"/>
    <property type="project" value="UniProtKB-KW"/>
</dbReference>